<evidence type="ECO:0000313" key="2">
    <source>
        <dbReference type="EMBL" id="PKI66960.1"/>
    </source>
</evidence>
<evidence type="ECO:0000256" key="1">
    <source>
        <dbReference type="SAM" id="MobiDB-lite"/>
    </source>
</evidence>
<feature type="compositionally biased region" description="Basic and acidic residues" evidence="1">
    <location>
        <begin position="1"/>
        <end position="24"/>
    </location>
</feature>
<dbReference type="EMBL" id="PGOL01000650">
    <property type="protein sequence ID" value="PKI66960.1"/>
    <property type="molecule type" value="Genomic_DNA"/>
</dbReference>
<evidence type="ECO:0000313" key="3">
    <source>
        <dbReference type="Proteomes" id="UP000233551"/>
    </source>
</evidence>
<dbReference type="Proteomes" id="UP000233551">
    <property type="component" value="Unassembled WGS sequence"/>
</dbReference>
<protein>
    <submittedName>
        <fullName evidence="2">Uncharacterized protein</fullName>
    </submittedName>
</protein>
<keyword evidence="3" id="KW-1185">Reference proteome</keyword>
<comment type="caution">
    <text evidence="2">The sequence shown here is derived from an EMBL/GenBank/DDBJ whole genome shotgun (WGS) entry which is preliminary data.</text>
</comment>
<name>A0A2I0KF94_PUNGR</name>
<accession>A0A2I0KF94</accession>
<gene>
    <name evidence="2" type="ORF">CRG98_012625</name>
</gene>
<dbReference type="AlphaFoldDB" id="A0A2I0KF94"/>
<organism evidence="2 3">
    <name type="scientific">Punica granatum</name>
    <name type="common">Pomegranate</name>
    <dbReference type="NCBI Taxonomy" id="22663"/>
    <lineage>
        <taxon>Eukaryota</taxon>
        <taxon>Viridiplantae</taxon>
        <taxon>Streptophyta</taxon>
        <taxon>Embryophyta</taxon>
        <taxon>Tracheophyta</taxon>
        <taxon>Spermatophyta</taxon>
        <taxon>Magnoliopsida</taxon>
        <taxon>eudicotyledons</taxon>
        <taxon>Gunneridae</taxon>
        <taxon>Pentapetalae</taxon>
        <taxon>rosids</taxon>
        <taxon>malvids</taxon>
        <taxon>Myrtales</taxon>
        <taxon>Lythraceae</taxon>
        <taxon>Punica</taxon>
    </lineage>
</organism>
<feature type="compositionally biased region" description="Basic and acidic residues" evidence="1">
    <location>
        <begin position="42"/>
        <end position="62"/>
    </location>
</feature>
<feature type="region of interest" description="Disordered" evidence="1">
    <location>
        <begin position="1"/>
        <end position="97"/>
    </location>
</feature>
<sequence>MQKLGDKGHGLKSRKGESWQKESINHFLARSKTSLRRPMQKLGDKGHGLKSRKGESWQKESINHFLARSKTLKGRPRQKPEDPRGTIENPKGRSPLTDSYLLHAIGRALNTSEIVKGCAILPNHRRQRRASDEKSLSVIAHNAIQTQGQANNTT</sequence>
<proteinExistence type="predicted"/>
<reference evidence="2 3" key="1">
    <citation type="submission" date="2017-11" db="EMBL/GenBank/DDBJ databases">
        <title>De-novo sequencing of pomegranate (Punica granatum L.) genome.</title>
        <authorList>
            <person name="Akparov Z."/>
            <person name="Amiraslanov A."/>
            <person name="Hajiyeva S."/>
            <person name="Abbasov M."/>
            <person name="Kaur K."/>
            <person name="Hamwieh A."/>
            <person name="Solovyev V."/>
            <person name="Salamov A."/>
            <person name="Braich B."/>
            <person name="Kosarev P."/>
            <person name="Mahmoud A."/>
            <person name="Hajiyev E."/>
            <person name="Babayeva S."/>
            <person name="Izzatullayeva V."/>
            <person name="Mammadov A."/>
            <person name="Mammadov A."/>
            <person name="Sharifova S."/>
            <person name="Ojaghi J."/>
            <person name="Eynullazada K."/>
            <person name="Bayramov B."/>
            <person name="Abdulazimova A."/>
            <person name="Shahmuradov I."/>
        </authorList>
    </citation>
    <scope>NUCLEOTIDE SEQUENCE [LARGE SCALE GENOMIC DNA]</scope>
    <source>
        <strain evidence="3">cv. AG2017</strain>
        <tissue evidence="2">Leaf</tissue>
    </source>
</reference>